<evidence type="ECO:0008006" key="4">
    <source>
        <dbReference type="Google" id="ProtNLM"/>
    </source>
</evidence>
<feature type="transmembrane region" description="Helical" evidence="1">
    <location>
        <begin position="49"/>
        <end position="78"/>
    </location>
</feature>
<protein>
    <recommendedName>
        <fullName evidence="4">Transmembrane protein</fullName>
    </recommendedName>
</protein>
<dbReference type="EMBL" id="CAUOFW020000731">
    <property type="protein sequence ID" value="CAK9136047.1"/>
    <property type="molecule type" value="Genomic_DNA"/>
</dbReference>
<accession>A0ABC8R1W5</accession>
<keyword evidence="1" id="KW-1133">Transmembrane helix</keyword>
<name>A0ABC8R1W5_9AQUA</name>
<dbReference type="Proteomes" id="UP001642360">
    <property type="component" value="Unassembled WGS sequence"/>
</dbReference>
<evidence type="ECO:0000313" key="2">
    <source>
        <dbReference type="EMBL" id="CAK9136047.1"/>
    </source>
</evidence>
<keyword evidence="1" id="KW-0472">Membrane</keyword>
<proteinExistence type="predicted"/>
<keyword evidence="1" id="KW-0812">Transmembrane</keyword>
<sequence length="98" mass="10383">MLDAGLSGLVEWAGMGCSVERIEVGGLGLGYSGLGFVDEVCQWFRCWSVAIWSIGGFCGAVGLGLCLLVGFGLIWLLLVGRLVYGLWMLDSGANGYMI</sequence>
<evidence type="ECO:0000256" key="1">
    <source>
        <dbReference type="SAM" id="Phobius"/>
    </source>
</evidence>
<feature type="non-terminal residue" evidence="2">
    <location>
        <position position="98"/>
    </location>
</feature>
<evidence type="ECO:0000313" key="3">
    <source>
        <dbReference type="Proteomes" id="UP001642360"/>
    </source>
</evidence>
<keyword evidence="3" id="KW-1185">Reference proteome</keyword>
<dbReference type="AlphaFoldDB" id="A0ABC8R1W5"/>
<reference evidence="2 3" key="1">
    <citation type="submission" date="2024-02" db="EMBL/GenBank/DDBJ databases">
        <authorList>
            <person name="Vignale AGUSTIN F."/>
            <person name="Sosa J E."/>
            <person name="Modenutti C."/>
        </authorList>
    </citation>
    <scope>NUCLEOTIDE SEQUENCE [LARGE SCALE GENOMIC DNA]</scope>
</reference>
<feature type="non-terminal residue" evidence="2">
    <location>
        <position position="1"/>
    </location>
</feature>
<gene>
    <name evidence="2" type="ORF">ILEXP_LOCUS3016</name>
</gene>
<comment type="caution">
    <text evidence="2">The sequence shown here is derived from an EMBL/GenBank/DDBJ whole genome shotgun (WGS) entry which is preliminary data.</text>
</comment>
<organism evidence="2 3">
    <name type="scientific">Ilex paraguariensis</name>
    <name type="common">yerba mate</name>
    <dbReference type="NCBI Taxonomy" id="185542"/>
    <lineage>
        <taxon>Eukaryota</taxon>
        <taxon>Viridiplantae</taxon>
        <taxon>Streptophyta</taxon>
        <taxon>Embryophyta</taxon>
        <taxon>Tracheophyta</taxon>
        <taxon>Spermatophyta</taxon>
        <taxon>Magnoliopsida</taxon>
        <taxon>eudicotyledons</taxon>
        <taxon>Gunneridae</taxon>
        <taxon>Pentapetalae</taxon>
        <taxon>asterids</taxon>
        <taxon>campanulids</taxon>
        <taxon>Aquifoliales</taxon>
        <taxon>Aquifoliaceae</taxon>
        <taxon>Ilex</taxon>
    </lineage>
</organism>